<feature type="transmembrane region" description="Helical" evidence="7">
    <location>
        <begin position="33"/>
        <end position="62"/>
    </location>
</feature>
<evidence type="ECO:0000256" key="2">
    <source>
        <dbReference type="ARBA" id="ARBA00022448"/>
    </source>
</evidence>
<keyword evidence="11" id="KW-1185">Reference proteome</keyword>
<protein>
    <submittedName>
        <fullName evidence="10">Multiple sugar transport system permease protein</fullName>
    </submittedName>
</protein>
<name>A0A4R7ZNA6_9ACTN</name>
<feature type="transmembrane region" description="Helical" evidence="7">
    <location>
        <begin position="230"/>
        <end position="251"/>
    </location>
</feature>
<accession>A0A4R7ZNA6</accession>
<keyword evidence="5 7" id="KW-1133">Transmembrane helix</keyword>
<dbReference type="Pfam" id="PF00528">
    <property type="entry name" value="BPD_transp_1"/>
    <property type="match status" value="1"/>
</dbReference>
<dbReference type="GO" id="GO:0055085">
    <property type="term" value="P:transmembrane transport"/>
    <property type="evidence" value="ECO:0007669"/>
    <property type="project" value="InterPro"/>
</dbReference>
<keyword evidence="3" id="KW-1003">Cell membrane</keyword>
<evidence type="ECO:0000256" key="3">
    <source>
        <dbReference type="ARBA" id="ARBA00022475"/>
    </source>
</evidence>
<dbReference type="CDD" id="cd06261">
    <property type="entry name" value="TM_PBP2"/>
    <property type="match status" value="1"/>
</dbReference>
<proteinExistence type="inferred from homology"/>
<dbReference type="Proteomes" id="UP000295447">
    <property type="component" value="Unassembled WGS sequence"/>
</dbReference>
<feature type="transmembrane region" description="Helical" evidence="7">
    <location>
        <begin position="128"/>
        <end position="148"/>
    </location>
</feature>
<keyword evidence="6 7" id="KW-0472">Membrane</keyword>
<dbReference type="SUPFAM" id="SSF161098">
    <property type="entry name" value="MetI-like"/>
    <property type="match status" value="1"/>
</dbReference>
<comment type="subcellular location">
    <subcellularLocation>
        <location evidence="1 7">Cell membrane</location>
        <topology evidence="1 7">Multi-pass membrane protein</topology>
    </subcellularLocation>
</comment>
<dbReference type="PANTHER" id="PTHR30193:SF37">
    <property type="entry name" value="INNER MEMBRANE ABC TRANSPORTER PERMEASE PROTEIN YCJO"/>
    <property type="match status" value="1"/>
</dbReference>
<dbReference type="GO" id="GO:0005886">
    <property type="term" value="C:plasma membrane"/>
    <property type="evidence" value="ECO:0007669"/>
    <property type="project" value="UniProtKB-SubCell"/>
</dbReference>
<evidence type="ECO:0000256" key="4">
    <source>
        <dbReference type="ARBA" id="ARBA00022692"/>
    </source>
</evidence>
<feature type="transmembrane region" description="Helical" evidence="7">
    <location>
        <begin position="90"/>
        <end position="116"/>
    </location>
</feature>
<feature type="transmembrane region" description="Helical" evidence="7">
    <location>
        <begin position="176"/>
        <end position="201"/>
    </location>
</feature>
<gene>
    <name evidence="10" type="ORF">EV650_5955</name>
</gene>
<dbReference type="InterPro" id="IPR051393">
    <property type="entry name" value="ABC_transporter_permease"/>
</dbReference>
<dbReference type="Gene3D" id="1.10.3720.10">
    <property type="entry name" value="MetI-like"/>
    <property type="match status" value="1"/>
</dbReference>
<comment type="similarity">
    <text evidence="7">Belongs to the binding-protein-dependent transport system permease family.</text>
</comment>
<dbReference type="PANTHER" id="PTHR30193">
    <property type="entry name" value="ABC TRANSPORTER PERMEASE PROTEIN"/>
    <property type="match status" value="1"/>
</dbReference>
<feature type="region of interest" description="Disordered" evidence="8">
    <location>
        <begin position="1"/>
        <end position="22"/>
    </location>
</feature>
<evidence type="ECO:0000313" key="11">
    <source>
        <dbReference type="Proteomes" id="UP000295447"/>
    </source>
</evidence>
<reference evidence="10 11" key="1">
    <citation type="submission" date="2019-03" db="EMBL/GenBank/DDBJ databases">
        <title>Genomic Encyclopedia of Type Strains, Phase III (KMG-III): the genomes of soil and plant-associated and newly described type strains.</title>
        <authorList>
            <person name="Whitman W."/>
        </authorList>
    </citation>
    <scope>NUCLEOTIDE SEQUENCE [LARGE SCALE GENOMIC DNA]</scope>
    <source>
        <strain evidence="10 11">VKM Ac-2570</strain>
    </source>
</reference>
<dbReference type="OrthoDB" id="9804439at2"/>
<keyword evidence="10" id="KW-0762">Sugar transport</keyword>
<sequence>MAALNTTVAPTGTPPDRGVRAGRRPALRRDGRYASIFLAPSLVGLALFTLFPTAMALGISLFDWPVFGDRAFRGFGNYSHLLHDPVFRRVVLNTVLFVVLYVPLNVIVSLGLAVWLGPQIRGRQVFRVLFFIPVMTPMVANVMVWRLLFQPGGLIDGGLQSWFGIDAPNFLGSSNWAMPAIVAMSIWQGFGYNFLVFSAAIDQVPQSQLESAQIDGAGPLQRFRYITWPMITPSMFFATTLTLITSFQVFAQPFILTQGGPGVATQTIVMYVYNQGWQFLQMGLASAAGWVLFVIIMGITAIQFVGQKRWVNYDI</sequence>
<dbReference type="InterPro" id="IPR000515">
    <property type="entry name" value="MetI-like"/>
</dbReference>
<evidence type="ECO:0000259" key="9">
    <source>
        <dbReference type="PROSITE" id="PS50928"/>
    </source>
</evidence>
<dbReference type="PROSITE" id="PS50928">
    <property type="entry name" value="ABC_TM1"/>
    <property type="match status" value="1"/>
</dbReference>
<keyword evidence="4 7" id="KW-0812">Transmembrane</keyword>
<dbReference type="RefSeq" id="WP_134122224.1">
    <property type="nucleotide sequence ID" value="NZ_SODF01000002.1"/>
</dbReference>
<organism evidence="10 11">
    <name type="scientific">Kribbella kalugense</name>
    <dbReference type="NCBI Taxonomy" id="2512221"/>
    <lineage>
        <taxon>Bacteria</taxon>
        <taxon>Bacillati</taxon>
        <taxon>Actinomycetota</taxon>
        <taxon>Actinomycetes</taxon>
        <taxon>Propionibacteriales</taxon>
        <taxon>Kribbellaceae</taxon>
        <taxon>Kribbella</taxon>
    </lineage>
</organism>
<comment type="caution">
    <text evidence="10">The sequence shown here is derived from an EMBL/GenBank/DDBJ whole genome shotgun (WGS) entry which is preliminary data.</text>
</comment>
<dbReference type="AlphaFoldDB" id="A0A4R7ZNA6"/>
<feature type="transmembrane region" description="Helical" evidence="7">
    <location>
        <begin position="279"/>
        <end position="305"/>
    </location>
</feature>
<feature type="domain" description="ABC transmembrane type-1" evidence="9">
    <location>
        <begin position="91"/>
        <end position="303"/>
    </location>
</feature>
<evidence type="ECO:0000256" key="5">
    <source>
        <dbReference type="ARBA" id="ARBA00022989"/>
    </source>
</evidence>
<evidence type="ECO:0000313" key="10">
    <source>
        <dbReference type="EMBL" id="TDW19349.1"/>
    </source>
</evidence>
<evidence type="ECO:0000256" key="6">
    <source>
        <dbReference type="ARBA" id="ARBA00023136"/>
    </source>
</evidence>
<feature type="compositionally biased region" description="Polar residues" evidence="8">
    <location>
        <begin position="1"/>
        <end position="10"/>
    </location>
</feature>
<evidence type="ECO:0000256" key="8">
    <source>
        <dbReference type="SAM" id="MobiDB-lite"/>
    </source>
</evidence>
<dbReference type="InterPro" id="IPR035906">
    <property type="entry name" value="MetI-like_sf"/>
</dbReference>
<dbReference type="EMBL" id="SODF01000002">
    <property type="protein sequence ID" value="TDW19349.1"/>
    <property type="molecule type" value="Genomic_DNA"/>
</dbReference>
<keyword evidence="2 7" id="KW-0813">Transport</keyword>
<evidence type="ECO:0000256" key="7">
    <source>
        <dbReference type="RuleBase" id="RU363032"/>
    </source>
</evidence>
<evidence type="ECO:0000256" key="1">
    <source>
        <dbReference type="ARBA" id="ARBA00004651"/>
    </source>
</evidence>